<dbReference type="AlphaFoldDB" id="A0A5B7EDV5"/>
<feature type="chain" id="PRO_5022917337" description="Secreted protein" evidence="1">
    <location>
        <begin position="20"/>
        <end position="68"/>
    </location>
</feature>
<gene>
    <name evidence="2" type="ORF">E2C01_024694</name>
</gene>
<evidence type="ECO:0000313" key="3">
    <source>
        <dbReference type="Proteomes" id="UP000324222"/>
    </source>
</evidence>
<keyword evidence="1" id="KW-0732">Signal</keyword>
<feature type="signal peptide" evidence="1">
    <location>
        <begin position="1"/>
        <end position="19"/>
    </location>
</feature>
<evidence type="ECO:0000313" key="2">
    <source>
        <dbReference type="EMBL" id="MPC31406.1"/>
    </source>
</evidence>
<keyword evidence="3" id="KW-1185">Reference proteome</keyword>
<reference evidence="2 3" key="1">
    <citation type="submission" date="2019-05" db="EMBL/GenBank/DDBJ databases">
        <title>Another draft genome of Portunus trituberculatus and its Hox gene families provides insights of decapod evolution.</title>
        <authorList>
            <person name="Jeong J.-H."/>
            <person name="Song I."/>
            <person name="Kim S."/>
            <person name="Choi T."/>
            <person name="Kim D."/>
            <person name="Ryu S."/>
            <person name="Kim W."/>
        </authorList>
    </citation>
    <scope>NUCLEOTIDE SEQUENCE [LARGE SCALE GENOMIC DNA]</scope>
    <source>
        <tissue evidence="2">Muscle</tissue>
    </source>
</reference>
<proteinExistence type="predicted"/>
<dbReference type="EMBL" id="VSRR010002429">
    <property type="protein sequence ID" value="MPC31406.1"/>
    <property type="molecule type" value="Genomic_DNA"/>
</dbReference>
<dbReference type="Proteomes" id="UP000324222">
    <property type="component" value="Unassembled WGS sequence"/>
</dbReference>
<comment type="caution">
    <text evidence="2">The sequence shown here is derived from an EMBL/GenBank/DDBJ whole genome shotgun (WGS) entry which is preliminary data.</text>
</comment>
<evidence type="ECO:0000256" key="1">
    <source>
        <dbReference type="SAM" id="SignalP"/>
    </source>
</evidence>
<protein>
    <recommendedName>
        <fullName evidence="4">Secreted protein</fullName>
    </recommendedName>
</protein>
<evidence type="ECO:0008006" key="4">
    <source>
        <dbReference type="Google" id="ProtNLM"/>
    </source>
</evidence>
<sequence length="68" mass="7217">MRLWTAVGVVVAVCVAATGWRGGGVVVVEGTRVLVDETGGYRQVVAALHPAIRPHNCTTFFHNLKVSS</sequence>
<accession>A0A5B7EDV5</accession>
<name>A0A5B7EDV5_PORTR</name>
<organism evidence="2 3">
    <name type="scientific">Portunus trituberculatus</name>
    <name type="common">Swimming crab</name>
    <name type="synonym">Neptunus trituberculatus</name>
    <dbReference type="NCBI Taxonomy" id="210409"/>
    <lineage>
        <taxon>Eukaryota</taxon>
        <taxon>Metazoa</taxon>
        <taxon>Ecdysozoa</taxon>
        <taxon>Arthropoda</taxon>
        <taxon>Crustacea</taxon>
        <taxon>Multicrustacea</taxon>
        <taxon>Malacostraca</taxon>
        <taxon>Eumalacostraca</taxon>
        <taxon>Eucarida</taxon>
        <taxon>Decapoda</taxon>
        <taxon>Pleocyemata</taxon>
        <taxon>Brachyura</taxon>
        <taxon>Eubrachyura</taxon>
        <taxon>Portunoidea</taxon>
        <taxon>Portunidae</taxon>
        <taxon>Portuninae</taxon>
        <taxon>Portunus</taxon>
    </lineage>
</organism>